<sequence length="353" mass="40005">MESSVRNILEQEELKWVFVGGKGGVGKTTCSSVLSILLSRVRSSVLIISTDPAHNLSDAFQQRFTKSPTLVHGFSNLYAMEVDPNVEKDELPNVEGMDSFISELTNAIPGIDEAMSFAEMLKLVQTMDYSVIVFDTAPTGHTLRLLQFPSTLEKGLAKMMSLKNKFGGLINQVTRMFGVDEEFGEDAILGKLEGMKDVIEQVNRQFRNPDLTTFVCVCIPEFLSLYETERLVQELAKFEIDTHNIIINQVLFDEEDVESKLLKARMKMQKKYLDQFYMLYEDFNITLLPLLPEEVCGVEALKKFSAHVLTPYQPSTTPKGTVEELVKRISTLRLQLKEAETELERLRKGKDKI</sequence>
<keyword evidence="6 8" id="KW-0256">Endoplasmic reticulum</keyword>
<comment type="caution">
    <text evidence="8">Lacks conserved residue(s) required for the propagation of feature annotation.</text>
</comment>
<dbReference type="InterPro" id="IPR027417">
    <property type="entry name" value="P-loop_NTPase"/>
</dbReference>
<evidence type="ECO:0000256" key="7">
    <source>
        <dbReference type="ARBA" id="ARBA00022840"/>
    </source>
</evidence>
<keyword evidence="2 8" id="KW-0813">Transport</keyword>
<feature type="binding site" evidence="8">
    <location>
        <begin position="22"/>
        <end position="29"/>
    </location>
    <ligand>
        <name>ATP</name>
        <dbReference type="ChEBI" id="CHEBI:30616"/>
    </ligand>
</feature>
<dbReference type="eggNOG" id="KOG2825">
    <property type="taxonomic scope" value="Eukaryota"/>
</dbReference>
<protein>
    <recommendedName>
        <fullName evidence="10">ArsA/GET3 Anion-transporting ATPase-like domain-containing protein</fullName>
    </recommendedName>
</protein>
<feature type="binding site" evidence="8">
    <location>
        <position position="248"/>
    </location>
    <ligand>
        <name>ATP</name>
        <dbReference type="ChEBI" id="CHEBI:30616"/>
    </ligand>
</feature>
<dbReference type="OMA" id="MDAPYEF"/>
<dbReference type="Gene3D" id="3.40.50.300">
    <property type="entry name" value="P-loop containing nucleotide triphosphate hydrolases"/>
    <property type="match status" value="1"/>
</dbReference>
<dbReference type="GO" id="GO:0005524">
    <property type="term" value="F:ATP binding"/>
    <property type="evidence" value="ECO:0007669"/>
    <property type="project" value="UniProtKB-UniRule"/>
</dbReference>
<comment type="subunit">
    <text evidence="8">Homodimer.</text>
</comment>
<dbReference type="HOGENOM" id="CLU_040761_0_0_1"/>
<evidence type="ECO:0000256" key="5">
    <source>
        <dbReference type="ARBA" id="ARBA00022801"/>
    </source>
</evidence>
<reference evidence="12" key="1">
    <citation type="journal article" date="2013" name="Science">
        <title>The Amborella genome and the evolution of flowering plants.</title>
        <authorList>
            <consortium name="Amborella Genome Project"/>
        </authorList>
    </citation>
    <scope>NUCLEOTIDE SEQUENCE [LARGE SCALE GENOMIC DNA]</scope>
</reference>
<dbReference type="KEGG" id="atr:18447797"/>
<dbReference type="AlphaFoldDB" id="U5DG59"/>
<comment type="similarity">
    <text evidence="1 8">Belongs to the arsA ATPase family.</text>
</comment>
<dbReference type="GO" id="GO:0043529">
    <property type="term" value="C:GET complex"/>
    <property type="evidence" value="ECO:0000318"/>
    <property type="project" value="GO_Central"/>
</dbReference>
<dbReference type="GO" id="GO:0016887">
    <property type="term" value="F:ATP hydrolysis activity"/>
    <property type="evidence" value="ECO:0000318"/>
    <property type="project" value="GO_Central"/>
</dbReference>
<dbReference type="EMBL" id="KI392069">
    <property type="protein sequence ID" value="ERN19413.1"/>
    <property type="molecule type" value="Genomic_DNA"/>
</dbReference>
<dbReference type="InterPro" id="IPR025723">
    <property type="entry name" value="ArsA/GET3_ATPase-like"/>
</dbReference>
<feature type="domain" description="ArsA/GET3 Anion-transporting ATPase-like" evidence="10">
    <location>
        <begin position="15"/>
        <end position="308"/>
    </location>
</feature>
<dbReference type="GO" id="GO:0005829">
    <property type="term" value="C:cytosol"/>
    <property type="evidence" value="ECO:0007669"/>
    <property type="project" value="EnsemblPlants"/>
</dbReference>
<evidence type="ECO:0000256" key="4">
    <source>
        <dbReference type="ARBA" id="ARBA00022741"/>
    </source>
</evidence>
<keyword evidence="12" id="KW-1185">Reference proteome</keyword>
<keyword evidence="3 8" id="KW-0963">Cytoplasm</keyword>
<comment type="function">
    <text evidence="8">ATPase required for the post-translational delivery of tail-anchored (TA) proteins to the endoplasmic reticulum. Recognizes and selectively binds the transmembrane domain of TA proteins in the cytosol. This complex then targets to the endoplasmic reticulum by membrane-bound receptors, where the tail-anchored protein is released for insertion. This process is regulated by ATP binding and hydrolysis. ATP binding drives the homodimer towards the closed dimer state, facilitating recognition of newly synthesized TA membrane proteins. ATP hydrolysis is required for insertion. Subsequently, the homodimer reverts towards the open dimer state, lowering its affinity for the membrane-bound receptor, and returning it to the cytosol to initiate a new round of targeting.</text>
</comment>
<dbReference type="PANTHER" id="PTHR10803:SF3">
    <property type="entry name" value="ATPASE GET3"/>
    <property type="match status" value="1"/>
</dbReference>
<evidence type="ECO:0000256" key="6">
    <source>
        <dbReference type="ARBA" id="ARBA00022824"/>
    </source>
</evidence>
<keyword evidence="5 8" id="KW-0378">Hydrolase</keyword>
<evidence type="ECO:0000313" key="11">
    <source>
        <dbReference type="EMBL" id="ERN19413.1"/>
    </source>
</evidence>
<dbReference type="Gramene" id="ERN19413">
    <property type="protein sequence ID" value="ERN19413"/>
    <property type="gene ID" value="AMTR_s00069p00163470"/>
</dbReference>
<proteinExistence type="inferred from homology"/>
<keyword evidence="9" id="KW-0175">Coiled coil</keyword>
<evidence type="ECO:0000256" key="3">
    <source>
        <dbReference type="ARBA" id="ARBA00022490"/>
    </source>
</evidence>
<dbReference type="InterPro" id="IPR027542">
    <property type="entry name" value="ATPase_ArsA/GET3_euk"/>
</dbReference>
<dbReference type="InterPro" id="IPR016300">
    <property type="entry name" value="ATPase_ArsA/GET3"/>
</dbReference>
<evidence type="ECO:0000313" key="12">
    <source>
        <dbReference type="Proteomes" id="UP000017836"/>
    </source>
</evidence>
<comment type="subcellular location">
    <subcellularLocation>
        <location evidence="8">Cytoplasm</location>
    </subcellularLocation>
    <subcellularLocation>
        <location evidence="8">Endoplasmic reticulum</location>
    </subcellularLocation>
</comment>
<dbReference type="STRING" id="13333.U5DG59"/>
<organism evidence="11 12">
    <name type="scientific">Amborella trichopoda</name>
    <dbReference type="NCBI Taxonomy" id="13333"/>
    <lineage>
        <taxon>Eukaryota</taxon>
        <taxon>Viridiplantae</taxon>
        <taxon>Streptophyta</taxon>
        <taxon>Embryophyta</taxon>
        <taxon>Tracheophyta</taxon>
        <taxon>Spermatophyta</taxon>
        <taxon>Magnoliopsida</taxon>
        <taxon>Amborellales</taxon>
        <taxon>Amborellaceae</taxon>
        <taxon>Amborella</taxon>
    </lineage>
</organism>
<dbReference type="PANTHER" id="PTHR10803">
    <property type="entry name" value="ARSENICAL PUMP-DRIVING ATPASE ARSENITE-TRANSLOCATING ATPASE"/>
    <property type="match status" value="1"/>
</dbReference>
<dbReference type="OrthoDB" id="1770at2759"/>
<evidence type="ECO:0000256" key="9">
    <source>
        <dbReference type="SAM" id="Coils"/>
    </source>
</evidence>
<dbReference type="GO" id="GO:0071816">
    <property type="term" value="P:tail-anchored membrane protein insertion into ER membrane"/>
    <property type="evidence" value="ECO:0000318"/>
    <property type="project" value="GO_Central"/>
</dbReference>
<dbReference type="FunFam" id="3.40.50.300:FF:000235">
    <property type="entry name" value="ATPase ASNA1"/>
    <property type="match status" value="1"/>
</dbReference>
<dbReference type="NCBIfam" id="TIGR00345">
    <property type="entry name" value="GET3_arsA_TRC40"/>
    <property type="match status" value="1"/>
</dbReference>
<dbReference type="Pfam" id="PF02374">
    <property type="entry name" value="ArsA_ATPase"/>
    <property type="match status" value="1"/>
</dbReference>
<dbReference type="GO" id="GO:0048767">
    <property type="term" value="P:root hair elongation"/>
    <property type="evidence" value="ECO:0007669"/>
    <property type="project" value="EnsemblPlants"/>
</dbReference>
<evidence type="ECO:0000259" key="10">
    <source>
        <dbReference type="Pfam" id="PF02374"/>
    </source>
</evidence>
<dbReference type="SUPFAM" id="SSF52540">
    <property type="entry name" value="P-loop containing nucleoside triphosphate hydrolases"/>
    <property type="match status" value="1"/>
</dbReference>
<feature type="coiled-coil region" evidence="9">
    <location>
        <begin position="322"/>
        <end position="349"/>
    </location>
</feature>
<evidence type="ECO:0000256" key="2">
    <source>
        <dbReference type="ARBA" id="ARBA00022448"/>
    </source>
</evidence>
<dbReference type="HAMAP" id="MF_03112">
    <property type="entry name" value="Asna1_Get3"/>
    <property type="match status" value="1"/>
</dbReference>
<keyword evidence="4 8" id="KW-0547">Nucleotide-binding</keyword>
<keyword evidence="7 8" id="KW-0067">ATP-binding</keyword>
<dbReference type="CDD" id="cd02035">
    <property type="entry name" value="ArsA"/>
    <property type="match status" value="1"/>
</dbReference>
<dbReference type="Proteomes" id="UP000017836">
    <property type="component" value="Unassembled WGS sequence"/>
</dbReference>
<feature type="binding site" evidence="8">
    <location>
        <position position="221"/>
    </location>
    <ligand>
        <name>ATP</name>
        <dbReference type="ChEBI" id="CHEBI:30616"/>
    </ligand>
</feature>
<accession>U5DG59</accession>
<evidence type="ECO:0000256" key="8">
    <source>
        <dbReference type="HAMAP-Rule" id="MF_03112"/>
    </source>
</evidence>
<gene>
    <name evidence="11" type="ORF">AMTR_s00069p00163470</name>
</gene>
<evidence type="ECO:0000256" key="1">
    <source>
        <dbReference type="ARBA" id="ARBA00011040"/>
    </source>
</evidence>
<name>U5DG59_AMBTC</name>
<feature type="active site" evidence="8">
    <location>
        <position position="51"/>
    </location>
</feature>